<reference evidence="1 2" key="1">
    <citation type="journal article" date="2015" name="Mol. Plant Microbe Interact.">
        <title>Genome, transcriptome, and functional analyses of Penicillium expansum provide new insights into secondary metabolism and pathogenicity.</title>
        <authorList>
            <person name="Ballester A.R."/>
            <person name="Marcet-Houben M."/>
            <person name="Levin E."/>
            <person name="Sela N."/>
            <person name="Selma-Lazaro C."/>
            <person name="Carmona L."/>
            <person name="Wisniewski M."/>
            <person name="Droby S."/>
            <person name="Gonzalez-Candelas L."/>
            <person name="Gabaldon T."/>
        </authorList>
    </citation>
    <scope>NUCLEOTIDE SEQUENCE [LARGE SCALE GENOMIC DNA]</scope>
    <source>
        <strain evidence="1 2">PHI-1</strain>
    </source>
</reference>
<gene>
    <name evidence="1" type="ORF">PITC_036030</name>
</gene>
<dbReference type="OrthoDB" id="10564781at2759"/>
<dbReference type="EMBL" id="JQGA01000015">
    <property type="protein sequence ID" value="KGO78235.1"/>
    <property type="molecule type" value="Genomic_DNA"/>
</dbReference>
<organism evidence="1 2">
    <name type="scientific">Penicillium italicum</name>
    <name type="common">Blue mold</name>
    <dbReference type="NCBI Taxonomy" id="40296"/>
    <lineage>
        <taxon>Eukaryota</taxon>
        <taxon>Fungi</taxon>
        <taxon>Dikarya</taxon>
        <taxon>Ascomycota</taxon>
        <taxon>Pezizomycotina</taxon>
        <taxon>Eurotiomycetes</taxon>
        <taxon>Eurotiomycetidae</taxon>
        <taxon>Eurotiales</taxon>
        <taxon>Aspergillaceae</taxon>
        <taxon>Penicillium</taxon>
    </lineage>
</organism>
<protein>
    <submittedName>
        <fullName evidence="1">Uncharacterized protein</fullName>
    </submittedName>
</protein>
<accession>A0A0A2LPP6</accession>
<dbReference type="Proteomes" id="UP000030104">
    <property type="component" value="Unassembled WGS sequence"/>
</dbReference>
<evidence type="ECO:0000313" key="2">
    <source>
        <dbReference type="Proteomes" id="UP000030104"/>
    </source>
</evidence>
<name>A0A0A2LPP6_PENIT</name>
<comment type="caution">
    <text evidence="1">The sequence shown here is derived from an EMBL/GenBank/DDBJ whole genome shotgun (WGS) entry which is preliminary data.</text>
</comment>
<dbReference type="HOGENOM" id="CLU_2528184_0_0_1"/>
<dbReference type="AlphaFoldDB" id="A0A0A2LPP6"/>
<evidence type="ECO:0000313" key="1">
    <source>
        <dbReference type="EMBL" id="KGO78235.1"/>
    </source>
</evidence>
<sequence>MARVTLELVGFVVSQTNLNLRLPWIYSRSAERAQRTVYGFWSKESLSAWSRADVVRTGEMDAETQIFRGLLRMMSWHHLHVVPR</sequence>
<proteinExistence type="predicted"/>
<keyword evidence="2" id="KW-1185">Reference proteome</keyword>